<dbReference type="SMART" id="SM00198">
    <property type="entry name" value="SCP"/>
    <property type="match status" value="1"/>
</dbReference>
<dbReference type="PANTHER" id="PTHR10334">
    <property type="entry name" value="CYSTEINE-RICH SECRETORY PROTEIN-RELATED"/>
    <property type="match status" value="1"/>
</dbReference>
<dbReference type="Gene3D" id="3.40.33.10">
    <property type="entry name" value="CAP"/>
    <property type="match status" value="1"/>
</dbReference>
<dbReference type="Pfam" id="PF00188">
    <property type="entry name" value="CAP"/>
    <property type="match status" value="1"/>
</dbReference>
<evidence type="ECO:0000256" key="1">
    <source>
        <dbReference type="SAM" id="SignalP"/>
    </source>
</evidence>
<evidence type="ECO:0000313" key="3">
    <source>
        <dbReference type="EMBL" id="VFK78651.1"/>
    </source>
</evidence>
<feature type="domain" description="SCP" evidence="2">
    <location>
        <begin position="28"/>
        <end position="178"/>
    </location>
</feature>
<dbReference type="GO" id="GO:0005576">
    <property type="term" value="C:extracellular region"/>
    <property type="evidence" value="ECO:0007669"/>
    <property type="project" value="InterPro"/>
</dbReference>
<evidence type="ECO:0000259" key="2">
    <source>
        <dbReference type="SMART" id="SM00198"/>
    </source>
</evidence>
<feature type="chain" id="PRO_5019485505" evidence="1">
    <location>
        <begin position="22"/>
        <end position="182"/>
    </location>
</feature>
<dbReference type="InterPro" id="IPR018244">
    <property type="entry name" value="Allrgn_V5/Tpx1_CS"/>
</dbReference>
<dbReference type="InterPro" id="IPR002413">
    <property type="entry name" value="V5_allergen-like"/>
</dbReference>
<dbReference type="PROSITE" id="PS01009">
    <property type="entry name" value="CRISP_1"/>
    <property type="match status" value="1"/>
</dbReference>
<reference evidence="3" key="1">
    <citation type="submission" date="2019-02" db="EMBL/GenBank/DDBJ databases">
        <authorList>
            <person name="Gruber-Vodicka R. H."/>
            <person name="Seah K. B. B."/>
        </authorList>
    </citation>
    <scope>NUCLEOTIDE SEQUENCE</scope>
    <source>
        <strain evidence="3">BECK_S127</strain>
    </source>
</reference>
<dbReference type="EMBL" id="CAADHB010000021">
    <property type="protein sequence ID" value="VFK78651.1"/>
    <property type="molecule type" value="Genomic_DNA"/>
</dbReference>
<dbReference type="InterPro" id="IPR001283">
    <property type="entry name" value="CRISP-related"/>
</dbReference>
<feature type="signal peptide" evidence="1">
    <location>
        <begin position="1"/>
        <end position="21"/>
    </location>
</feature>
<dbReference type="InterPro" id="IPR035940">
    <property type="entry name" value="CAP_sf"/>
</dbReference>
<organism evidence="3">
    <name type="scientific">Candidatus Kentrum sp. SD</name>
    <dbReference type="NCBI Taxonomy" id="2126332"/>
    <lineage>
        <taxon>Bacteria</taxon>
        <taxon>Pseudomonadati</taxon>
        <taxon>Pseudomonadota</taxon>
        <taxon>Gammaproteobacteria</taxon>
        <taxon>Candidatus Kentrum</taxon>
    </lineage>
</organism>
<protein>
    <submittedName>
        <fullName evidence="3">Pathogenesis-related protein 1</fullName>
    </submittedName>
</protein>
<dbReference type="SUPFAM" id="SSF55797">
    <property type="entry name" value="PR-1-like"/>
    <property type="match status" value="1"/>
</dbReference>
<sequence>MKPSVLSILAFLLSASMASYAANREPKDMAGHMIRAHNQIRKSLDLEGLTWSEPIAAYARQWAKHLATRGGCAMKHRPRTGKYAQRYGENIYWASPTRWSDGRREVQSIDPGVPVKRWADEAANYDYPTNTCDPGKVCGHYTQVVWRNSKQLGCAMALCPNKGQIWVCNYDPPGNYIGEKPY</sequence>
<proteinExistence type="predicted"/>
<dbReference type="PRINTS" id="PR00837">
    <property type="entry name" value="V5TPXLIKE"/>
</dbReference>
<dbReference type="FunFam" id="3.40.33.10:FF:000004">
    <property type="entry name" value="CAP, cysteine-rich secretory protein, antigen 5"/>
    <property type="match status" value="1"/>
</dbReference>
<gene>
    <name evidence="3" type="ORF">BECKSD772D_GA0070982_10214</name>
</gene>
<dbReference type="CDD" id="cd05381">
    <property type="entry name" value="CAP_PR-1"/>
    <property type="match status" value="1"/>
</dbReference>
<name>A0A451BK28_9GAMM</name>
<dbReference type="PRINTS" id="PR00838">
    <property type="entry name" value="V5ALLERGEN"/>
</dbReference>
<dbReference type="InterPro" id="IPR014044">
    <property type="entry name" value="CAP_dom"/>
</dbReference>
<accession>A0A451BK28</accession>
<keyword evidence="1" id="KW-0732">Signal</keyword>
<dbReference type="AlphaFoldDB" id="A0A451BK28"/>